<dbReference type="InterPro" id="IPR036695">
    <property type="entry name" value="Arg-tRNA-synth_N_sf"/>
</dbReference>
<dbReference type="InterPro" id="IPR035684">
    <property type="entry name" value="ArgRS_core"/>
</dbReference>
<evidence type="ECO:0000313" key="13">
    <source>
        <dbReference type="Proteomes" id="UP000236755"/>
    </source>
</evidence>
<dbReference type="InterPro" id="IPR001412">
    <property type="entry name" value="aa-tRNA-synth_I_CS"/>
</dbReference>
<feature type="short sequence motif" description="'HIGH' region" evidence="8">
    <location>
        <begin position="132"/>
        <end position="142"/>
    </location>
</feature>
<gene>
    <name evidence="8" type="primary">argS</name>
    <name evidence="12" type="ORF">SAMN04488065_0348</name>
</gene>
<dbReference type="SUPFAM" id="SSF47323">
    <property type="entry name" value="Anticodon-binding domain of a subclass of class I aminoacyl-tRNA synthetases"/>
    <property type="match status" value="1"/>
</dbReference>
<dbReference type="Pfam" id="PF05746">
    <property type="entry name" value="DALR_1"/>
    <property type="match status" value="1"/>
</dbReference>
<dbReference type="GO" id="GO:0005524">
    <property type="term" value="F:ATP binding"/>
    <property type="evidence" value="ECO:0007669"/>
    <property type="project" value="UniProtKB-UniRule"/>
</dbReference>
<keyword evidence="13" id="KW-1185">Reference proteome</keyword>
<evidence type="ECO:0000256" key="9">
    <source>
        <dbReference type="RuleBase" id="RU363038"/>
    </source>
</evidence>
<dbReference type="RefSeq" id="WP_092630487.1">
    <property type="nucleotide sequence ID" value="NZ_FNQT01000001.1"/>
</dbReference>
<sequence length="632" mass="70297">MLSATRRRLVEGLRVAVDDAGYDRAIEDSDVELEAFDDEEKGEFSTAVSFAIGADAGENPMAVAGDIADAHRAHGLPEGVSEVSVANGHINYHLDPEAMARLTLETIDGEGDAYGSRERADPDTIVADVSSPNIAKPLHVGHLRNTILSDALMNILEERGHDVTRDNHLGDWGTQFGNLLHEYVEFGDEAEFEEDPIAHLLDLYQQFEQRDGMLEDVEEFGALTEEFEAAVADERAHHTAAGKEWFARLERGEDAAVDRWEQFREASIERFEGVYDELGVDFDRWLGESFYAREGWTDGVVEKALDEDVAMRGPDESVFIPIYDDDYEDAGDPEAASVDASLDRAREMVDEAGSVEDADFDAFYIVKSDGSTVYGTRDLATIDYRVSEFDADQSVYVVASEQNRYFQQLFVAARKMGYTDVRLEHIDYGMISLPEGSMSTRGGQIVTVREVLDAADERARDIVREKGRNVEDDDIEPLARKIALATVKYGMVAANRGKDITFDIDEAVSLEGDTGPYVQYATTRAYSILDSAEAVPDVVDIDPSLFNDTDYDLIYHLGRYPLVLDRCEERYDAAPLAHYLLELAHVFNSFYHKNRVLDAESAAEERLALTATTAQVFENGLGLLGIETLAEM</sequence>
<evidence type="ECO:0000256" key="7">
    <source>
        <dbReference type="ARBA" id="ARBA00049339"/>
    </source>
</evidence>
<keyword evidence="2 8" id="KW-0436">Ligase</keyword>
<dbReference type="Pfam" id="PF00750">
    <property type="entry name" value="tRNA-synt_1d"/>
    <property type="match status" value="2"/>
</dbReference>
<dbReference type="Proteomes" id="UP000236755">
    <property type="component" value="Unassembled WGS sequence"/>
</dbReference>
<dbReference type="PRINTS" id="PR01038">
    <property type="entry name" value="TRNASYNTHARG"/>
</dbReference>
<keyword evidence="8" id="KW-0963">Cytoplasm</keyword>
<name>A0A1H3VWT4_9EURY</name>
<dbReference type="PROSITE" id="PS00178">
    <property type="entry name" value="AA_TRNA_LIGASE_I"/>
    <property type="match status" value="1"/>
</dbReference>
<evidence type="ECO:0000256" key="5">
    <source>
        <dbReference type="ARBA" id="ARBA00022917"/>
    </source>
</evidence>
<dbReference type="OrthoDB" id="372102at2157"/>
<dbReference type="InterPro" id="IPR009080">
    <property type="entry name" value="tRNAsynth_Ia_anticodon-bd"/>
</dbReference>
<dbReference type="Pfam" id="PF03485">
    <property type="entry name" value="Arg_tRNA_synt_N"/>
    <property type="match status" value="1"/>
</dbReference>
<evidence type="ECO:0000259" key="11">
    <source>
        <dbReference type="SMART" id="SM01016"/>
    </source>
</evidence>
<feature type="domain" description="DALR anticodon binding" evidence="10">
    <location>
        <begin position="518"/>
        <end position="632"/>
    </location>
</feature>
<comment type="catalytic activity">
    <reaction evidence="7 8">
        <text>tRNA(Arg) + L-arginine + ATP = L-arginyl-tRNA(Arg) + AMP + diphosphate</text>
        <dbReference type="Rhea" id="RHEA:20301"/>
        <dbReference type="Rhea" id="RHEA-COMP:9658"/>
        <dbReference type="Rhea" id="RHEA-COMP:9673"/>
        <dbReference type="ChEBI" id="CHEBI:30616"/>
        <dbReference type="ChEBI" id="CHEBI:32682"/>
        <dbReference type="ChEBI" id="CHEBI:33019"/>
        <dbReference type="ChEBI" id="CHEBI:78442"/>
        <dbReference type="ChEBI" id="CHEBI:78513"/>
        <dbReference type="ChEBI" id="CHEBI:456215"/>
        <dbReference type="EC" id="6.1.1.19"/>
    </reaction>
</comment>
<evidence type="ECO:0000256" key="3">
    <source>
        <dbReference type="ARBA" id="ARBA00022741"/>
    </source>
</evidence>
<dbReference type="Gene3D" id="3.30.1360.70">
    <property type="entry name" value="Arginyl tRNA synthetase N-terminal domain"/>
    <property type="match status" value="1"/>
</dbReference>
<keyword evidence="3 8" id="KW-0547">Nucleotide-binding</keyword>
<dbReference type="AlphaFoldDB" id="A0A1H3VWT4"/>
<dbReference type="EMBL" id="FNQT01000001">
    <property type="protein sequence ID" value="SDZ79220.1"/>
    <property type="molecule type" value="Genomic_DNA"/>
</dbReference>
<proteinExistence type="inferred from homology"/>
<evidence type="ECO:0000256" key="4">
    <source>
        <dbReference type="ARBA" id="ARBA00022840"/>
    </source>
</evidence>
<dbReference type="GO" id="GO:0005737">
    <property type="term" value="C:cytoplasm"/>
    <property type="evidence" value="ECO:0007669"/>
    <property type="project" value="UniProtKB-SubCell"/>
</dbReference>
<comment type="subcellular location">
    <subcellularLocation>
        <location evidence="8">Cytoplasm</location>
    </subcellularLocation>
</comment>
<dbReference type="InterPro" id="IPR014729">
    <property type="entry name" value="Rossmann-like_a/b/a_fold"/>
</dbReference>
<keyword evidence="6 8" id="KW-0030">Aminoacyl-tRNA synthetase</keyword>
<accession>A0A1H3VWT4</accession>
<evidence type="ECO:0000313" key="12">
    <source>
        <dbReference type="EMBL" id="SDZ79220.1"/>
    </source>
</evidence>
<dbReference type="HAMAP" id="MF_00123">
    <property type="entry name" value="Arg_tRNA_synth"/>
    <property type="match status" value="1"/>
</dbReference>
<reference evidence="12 13" key="1">
    <citation type="submission" date="2016-10" db="EMBL/GenBank/DDBJ databases">
        <authorList>
            <person name="de Groot N.N."/>
        </authorList>
    </citation>
    <scope>NUCLEOTIDE SEQUENCE [LARGE SCALE GENOMIC DNA]</scope>
    <source>
        <strain evidence="12 13">CGMCC 1.8712</strain>
    </source>
</reference>
<dbReference type="Gene3D" id="1.10.730.10">
    <property type="entry name" value="Isoleucyl-tRNA Synthetase, Domain 1"/>
    <property type="match status" value="1"/>
</dbReference>
<dbReference type="GO" id="GO:0006420">
    <property type="term" value="P:arginyl-tRNA aminoacylation"/>
    <property type="evidence" value="ECO:0007669"/>
    <property type="project" value="UniProtKB-UniRule"/>
</dbReference>
<evidence type="ECO:0000259" key="10">
    <source>
        <dbReference type="SMART" id="SM00836"/>
    </source>
</evidence>
<protein>
    <recommendedName>
        <fullName evidence="8">Arginine--tRNA ligase</fullName>
        <ecNumber evidence="8">6.1.1.19</ecNumber>
    </recommendedName>
    <alternativeName>
        <fullName evidence="8">Arginyl-tRNA synthetase</fullName>
        <shortName evidence="8">ArgRS</shortName>
    </alternativeName>
</protein>
<evidence type="ECO:0000256" key="6">
    <source>
        <dbReference type="ARBA" id="ARBA00023146"/>
    </source>
</evidence>
<comment type="similarity">
    <text evidence="1 8 9">Belongs to the class-I aminoacyl-tRNA synthetase family.</text>
</comment>
<evidence type="ECO:0000256" key="2">
    <source>
        <dbReference type="ARBA" id="ARBA00022598"/>
    </source>
</evidence>
<evidence type="ECO:0000256" key="1">
    <source>
        <dbReference type="ARBA" id="ARBA00005594"/>
    </source>
</evidence>
<dbReference type="PANTHER" id="PTHR11956:SF5">
    <property type="entry name" value="ARGININE--TRNA LIGASE, CYTOPLASMIC"/>
    <property type="match status" value="1"/>
</dbReference>
<dbReference type="STRING" id="555874.SAMN04488065_0348"/>
<evidence type="ECO:0000256" key="8">
    <source>
        <dbReference type="HAMAP-Rule" id="MF_00123"/>
    </source>
</evidence>
<organism evidence="12 13">
    <name type="scientific">Haloplanus vescus</name>
    <dbReference type="NCBI Taxonomy" id="555874"/>
    <lineage>
        <taxon>Archaea</taxon>
        <taxon>Methanobacteriati</taxon>
        <taxon>Methanobacteriota</taxon>
        <taxon>Stenosarchaea group</taxon>
        <taxon>Halobacteria</taxon>
        <taxon>Halobacteriales</taxon>
        <taxon>Haloferacaceae</taxon>
        <taxon>Haloplanus</taxon>
    </lineage>
</organism>
<dbReference type="PANTHER" id="PTHR11956">
    <property type="entry name" value="ARGINYL-TRNA SYNTHETASE"/>
    <property type="match status" value="1"/>
</dbReference>
<keyword evidence="5 8" id="KW-0648">Protein biosynthesis</keyword>
<dbReference type="SUPFAM" id="SSF52374">
    <property type="entry name" value="Nucleotidylyl transferase"/>
    <property type="match status" value="1"/>
</dbReference>
<dbReference type="EC" id="6.1.1.19" evidence="8"/>
<dbReference type="SUPFAM" id="SSF55190">
    <property type="entry name" value="Arginyl-tRNA synthetase (ArgRS), N-terminal 'additional' domain"/>
    <property type="match status" value="1"/>
</dbReference>
<dbReference type="FunFam" id="1.10.730.10:FF:000006">
    <property type="entry name" value="Arginyl-tRNA synthetase 2, mitochondrial"/>
    <property type="match status" value="1"/>
</dbReference>
<feature type="domain" description="Arginyl tRNA synthetase N-terminal" evidence="11">
    <location>
        <begin position="7"/>
        <end position="94"/>
    </location>
</feature>
<dbReference type="GO" id="GO:0004814">
    <property type="term" value="F:arginine-tRNA ligase activity"/>
    <property type="evidence" value="ECO:0007669"/>
    <property type="project" value="UniProtKB-UniRule"/>
</dbReference>
<dbReference type="SMART" id="SM01016">
    <property type="entry name" value="Arg_tRNA_synt_N"/>
    <property type="match status" value="1"/>
</dbReference>
<dbReference type="InterPro" id="IPR008909">
    <property type="entry name" value="DALR_anticod-bd"/>
</dbReference>
<dbReference type="Gene3D" id="3.40.50.620">
    <property type="entry name" value="HUPs"/>
    <property type="match status" value="1"/>
</dbReference>
<dbReference type="SMART" id="SM00836">
    <property type="entry name" value="DALR_1"/>
    <property type="match status" value="1"/>
</dbReference>
<dbReference type="InterPro" id="IPR005148">
    <property type="entry name" value="Arg-tRNA-synth_N"/>
</dbReference>
<dbReference type="InterPro" id="IPR001278">
    <property type="entry name" value="Arg-tRNA-ligase"/>
</dbReference>
<keyword evidence="4 8" id="KW-0067">ATP-binding</keyword>